<dbReference type="EMBL" id="VZDO01000003">
    <property type="protein sequence ID" value="KAB0681230.1"/>
    <property type="molecule type" value="Genomic_DNA"/>
</dbReference>
<dbReference type="Gene3D" id="1.20.120.20">
    <property type="entry name" value="Apolipoprotein"/>
    <property type="match status" value="1"/>
</dbReference>
<sequence>MLDIVLPALAALLALGALAVSALVLGHLRRLEAALGGGADADATLARLVSLDEGHARAERAAREDFRAAREENVKVARALREEVSSSVDRFGEGLTRRLAEVAGTQRTQFEGFAEQLRQSAADSAGRLKETQEDFGRRLALINEASVKAGEALKGSVEAQLASQRTQLDAFATQLRQGAAESAQRLKESQEDFGRRLAAIDETNAKAGEALKTGIEAQLKTLRQENEAKLEQMRATVDEKLQGTLEQRLGESFKLVSERLEAVHKGLGEMQSLATGVGDLKRVLTNVKSRGTWGEVQLGALLEQMLAPGQFATNVSTGGKGGERVEYAIRLPGHEDGSEVLLPLDAKFPIEDYERLQAASDSGDLAAVEAAAKALEIRVRGCARDICEKYLNPPTTTDFGILFLPTEGLYAEVIRRPGLCDDLQRSCRVTVAGPTTLTAILSSLQMGFRTLAIQKRSGEVWQVLGGVKAEFGKFGPVLEKVKKKLQEATNHIDAVDVRKRAIDRKLRGIEMVEIGATVPAALDFIGVDDEDGEDGQHSPFVEAAQ</sequence>
<dbReference type="AlphaFoldDB" id="A0A7V7PR99"/>
<dbReference type="PANTHER" id="PTHR30563:SF0">
    <property type="entry name" value="DNA RECOMBINATION PROTEIN RMUC"/>
    <property type="match status" value="1"/>
</dbReference>
<evidence type="ECO:0000256" key="1">
    <source>
        <dbReference type="ARBA" id="ARBA00003416"/>
    </source>
</evidence>
<keyword evidence="8" id="KW-1185">Reference proteome</keyword>
<dbReference type="InterPro" id="IPR003798">
    <property type="entry name" value="DNA_recombination_RmuC"/>
</dbReference>
<gene>
    <name evidence="7" type="primary">rmuC</name>
    <name evidence="7" type="ORF">F6X38_04860</name>
</gene>
<protein>
    <recommendedName>
        <fullName evidence="3">DNA recombination protein RmuC homolog</fullName>
    </recommendedName>
</protein>
<dbReference type="RefSeq" id="WP_150968426.1">
    <property type="nucleotide sequence ID" value="NZ_VZDO01000003.1"/>
</dbReference>
<evidence type="ECO:0000256" key="5">
    <source>
        <dbReference type="ARBA" id="ARBA00023172"/>
    </source>
</evidence>
<comment type="similarity">
    <text evidence="2">Belongs to the RmuC family.</text>
</comment>
<comment type="function">
    <text evidence="1">Involved in DNA recombination.</text>
</comment>
<evidence type="ECO:0000313" key="7">
    <source>
        <dbReference type="EMBL" id="KAB0681230.1"/>
    </source>
</evidence>
<dbReference type="PANTHER" id="PTHR30563">
    <property type="entry name" value="DNA RECOMBINATION PROTEIN RMUC"/>
    <property type="match status" value="1"/>
</dbReference>
<accession>A0A7V7PR99</accession>
<proteinExistence type="inferred from homology"/>
<evidence type="ECO:0000256" key="6">
    <source>
        <dbReference type="SAM" id="Coils"/>
    </source>
</evidence>
<dbReference type="GO" id="GO:0006310">
    <property type="term" value="P:DNA recombination"/>
    <property type="evidence" value="ECO:0007669"/>
    <property type="project" value="UniProtKB-KW"/>
</dbReference>
<evidence type="ECO:0000256" key="2">
    <source>
        <dbReference type="ARBA" id="ARBA00009840"/>
    </source>
</evidence>
<keyword evidence="5" id="KW-0233">DNA recombination</keyword>
<comment type="caution">
    <text evidence="7">The sequence shown here is derived from an EMBL/GenBank/DDBJ whole genome shotgun (WGS) entry which is preliminary data.</text>
</comment>
<dbReference type="Proteomes" id="UP000432089">
    <property type="component" value="Unassembled WGS sequence"/>
</dbReference>
<organism evidence="7 8">
    <name type="scientific">Plantimonas leprariae</name>
    <dbReference type="NCBI Taxonomy" id="2615207"/>
    <lineage>
        <taxon>Bacteria</taxon>
        <taxon>Pseudomonadati</taxon>
        <taxon>Pseudomonadota</taxon>
        <taxon>Alphaproteobacteria</taxon>
        <taxon>Hyphomicrobiales</taxon>
        <taxon>Aurantimonadaceae</taxon>
        <taxon>Plantimonas</taxon>
    </lineage>
</organism>
<dbReference type="Pfam" id="PF02646">
    <property type="entry name" value="RmuC"/>
    <property type="match status" value="1"/>
</dbReference>
<evidence type="ECO:0000256" key="4">
    <source>
        <dbReference type="ARBA" id="ARBA00023054"/>
    </source>
</evidence>
<name>A0A7V7PR99_9HYPH</name>
<evidence type="ECO:0000313" key="8">
    <source>
        <dbReference type="Proteomes" id="UP000432089"/>
    </source>
</evidence>
<keyword evidence="4 6" id="KW-0175">Coiled coil</keyword>
<reference evidence="7 8" key="1">
    <citation type="submission" date="2019-09" db="EMBL/GenBank/DDBJ databases">
        <title>YIM 132180 draft genome.</title>
        <authorList>
            <person name="Zhang K."/>
        </authorList>
    </citation>
    <scope>NUCLEOTIDE SEQUENCE [LARGE SCALE GENOMIC DNA]</scope>
    <source>
        <strain evidence="7 8">YIM 132180</strain>
    </source>
</reference>
<evidence type="ECO:0000256" key="3">
    <source>
        <dbReference type="ARBA" id="ARBA00021840"/>
    </source>
</evidence>
<feature type="coiled-coil region" evidence="6">
    <location>
        <begin position="212"/>
        <end position="239"/>
    </location>
</feature>